<gene>
    <name evidence="2" type="ORF">RFI_32717</name>
</gene>
<dbReference type="Proteomes" id="UP000023152">
    <property type="component" value="Unassembled WGS sequence"/>
</dbReference>
<organism evidence="2 3">
    <name type="scientific">Reticulomyxa filosa</name>
    <dbReference type="NCBI Taxonomy" id="46433"/>
    <lineage>
        <taxon>Eukaryota</taxon>
        <taxon>Sar</taxon>
        <taxon>Rhizaria</taxon>
        <taxon>Retaria</taxon>
        <taxon>Foraminifera</taxon>
        <taxon>Monothalamids</taxon>
        <taxon>Reticulomyxidae</taxon>
        <taxon>Reticulomyxa</taxon>
    </lineage>
</organism>
<proteinExistence type="predicted"/>
<feature type="region of interest" description="Disordered" evidence="1">
    <location>
        <begin position="164"/>
        <end position="199"/>
    </location>
</feature>
<accession>X6LU60</accession>
<feature type="region of interest" description="Disordered" evidence="1">
    <location>
        <begin position="63"/>
        <end position="83"/>
    </location>
</feature>
<comment type="caution">
    <text evidence="2">The sequence shown here is derived from an EMBL/GenBank/DDBJ whole genome shotgun (WGS) entry which is preliminary data.</text>
</comment>
<dbReference type="AlphaFoldDB" id="X6LU60"/>
<feature type="compositionally biased region" description="Basic and acidic residues" evidence="1">
    <location>
        <begin position="164"/>
        <end position="187"/>
    </location>
</feature>
<dbReference type="EMBL" id="ASPP01029060">
    <property type="protein sequence ID" value="ETO04682.1"/>
    <property type="molecule type" value="Genomic_DNA"/>
</dbReference>
<evidence type="ECO:0000313" key="2">
    <source>
        <dbReference type="EMBL" id="ETO04682.1"/>
    </source>
</evidence>
<evidence type="ECO:0000313" key="3">
    <source>
        <dbReference type="Proteomes" id="UP000023152"/>
    </source>
</evidence>
<keyword evidence="3" id="KW-1185">Reference proteome</keyword>
<evidence type="ECO:0000256" key="1">
    <source>
        <dbReference type="SAM" id="MobiDB-lite"/>
    </source>
</evidence>
<reference evidence="2 3" key="1">
    <citation type="journal article" date="2013" name="Curr. Biol.">
        <title>The Genome of the Foraminiferan Reticulomyxa filosa.</title>
        <authorList>
            <person name="Glockner G."/>
            <person name="Hulsmann N."/>
            <person name="Schleicher M."/>
            <person name="Noegel A.A."/>
            <person name="Eichinger L."/>
            <person name="Gallinger C."/>
            <person name="Pawlowski J."/>
            <person name="Sierra R."/>
            <person name="Euteneuer U."/>
            <person name="Pillet L."/>
            <person name="Moustafa A."/>
            <person name="Platzer M."/>
            <person name="Groth M."/>
            <person name="Szafranski K."/>
            <person name="Schliwa M."/>
        </authorList>
    </citation>
    <scope>NUCLEOTIDE SEQUENCE [LARGE SCALE GENOMIC DNA]</scope>
</reference>
<sequence>MKILPKEIFWMRDLITGLRLKPLKNESNFYHQKSNLLFKKLECSVLIFFCKNIDYQIPQWKEESKSAKTKQTQTVPPKLGPRDIGQNMNYNLPAWSQEIDEKVKTWDIYKERYHPRRNSESKQAHGYSASAPETESASNYTLPEWIDKIEEQLKGFNSLEERPFHSDLKKREDMHVEPKLGPREIGKNKHYQGTEYEDERYSRRDFLEEQMWYPASEIKDPYPVYS</sequence>
<name>X6LU60_RETFI</name>
<protein>
    <submittedName>
        <fullName evidence="2">Uncharacterized protein</fullName>
    </submittedName>
</protein>